<dbReference type="Proteomes" id="UP001420932">
    <property type="component" value="Unassembled WGS sequence"/>
</dbReference>
<accession>A0AAP0Q7P8</accession>
<gene>
    <name evidence="2" type="ORF">Syun_001379</name>
</gene>
<feature type="compositionally biased region" description="Acidic residues" evidence="1">
    <location>
        <begin position="82"/>
        <end position="99"/>
    </location>
</feature>
<proteinExistence type="predicted"/>
<organism evidence="2 3">
    <name type="scientific">Stephania yunnanensis</name>
    <dbReference type="NCBI Taxonomy" id="152371"/>
    <lineage>
        <taxon>Eukaryota</taxon>
        <taxon>Viridiplantae</taxon>
        <taxon>Streptophyta</taxon>
        <taxon>Embryophyta</taxon>
        <taxon>Tracheophyta</taxon>
        <taxon>Spermatophyta</taxon>
        <taxon>Magnoliopsida</taxon>
        <taxon>Ranunculales</taxon>
        <taxon>Menispermaceae</taxon>
        <taxon>Menispermoideae</taxon>
        <taxon>Cissampelideae</taxon>
        <taxon>Stephania</taxon>
    </lineage>
</organism>
<protein>
    <submittedName>
        <fullName evidence="2">Uncharacterized protein</fullName>
    </submittedName>
</protein>
<dbReference type="EMBL" id="JBBNAF010000001">
    <property type="protein sequence ID" value="KAK9169239.1"/>
    <property type="molecule type" value="Genomic_DNA"/>
</dbReference>
<keyword evidence="3" id="KW-1185">Reference proteome</keyword>
<dbReference type="AlphaFoldDB" id="A0AAP0Q7P8"/>
<evidence type="ECO:0000313" key="2">
    <source>
        <dbReference type="EMBL" id="KAK9169239.1"/>
    </source>
</evidence>
<comment type="caution">
    <text evidence="2">The sequence shown here is derived from an EMBL/GenBank/DDBJ whole genome shotgun (WGS) entry which is preliminary data.</text>
</comment>
<name>A0AAP0Q7P8_9MAGN</name>
<sequence>MSFGEMTITLDDVRVLLGIQVTRKTVVVKSNERVEVTAMVSHLLGILVGEVDEEIRSRSGPTVRLPWLKERFAVPTKRLLDEVDEENEEEEEEEEEVREEEMALRVSPRRMLGQSLHFILT</sequence>
<reference evidence="2 3" key="1">
    <citation type="submission" date="2024-01" db="EMBL/GenBank/DDBJ databases">
        <title>Genome assemblies of Stephania.</title>
        <authorList>
            <person name="Yang L."/>
        </authorList>
    </citation>
    <scope>NUCLEOTIDE SEQUENCE [LARGE SCALE GENOMIC DNA]</scope>
    <source>
        <strain evidence="2">YNDBR</strain>
        <tissue evidence="2">Leaf</tissue>
    </source>
</reference>
<evidence type="ECO:0000256" key="1">
    <source>
        <dbReference type="SAM" id="MobiDB-lite"/>
    </source>
</evidence>
<evidence type="ECO:0000313" key="3">
    <source>
        <dbReference type="Proteomes" id="UP001420932"/>
    </source>
</evidence>
<feature type="region of interest" description="Disordered" evidence="1">
    <location>
        <begin position="81"/>
        <end position="102"/>
    </location>
</feature>